<gene>
    <name evidence="3" type="ORF">ACFOPQ_04690</name>
</gene>
<protein>
    <submittedName>
        <fullName evidence="3">Uncharacterized protein</fullName>
    </submittedName>
</protein>
<evidence type="ECO:0000313" key="3">
    <source>
        <dbReference type="EMBL" id="MFC3860059.1"/>
    </source>
</evidence>
<dbReference type="RefSeq" id="WP_380076209.1">
    <property type="nucleotide sequence ID" value="NZ_JBHRZF010000044.1"/>
</dbReference>
<accession>A0ABV8A3P9</accession>
<organism evidence="3 4">
    <name type="scientific">Deinococcus antarcticus</name>
    <dbReference type="NCBI Taxonomy" id="1298767"/>
    <lineage>
        <taxon>Bacteria</taxon>
        <taxon>Thermotogati</taxon>
        <taxon>Deinococcota</taxon>
        <taxon>Deinococci</taxon>
        <taxon>Deinococcales</taxon>
        <taxon>Deinococcaceae</taxon>
        <taxon>Deinococcus</taxon>
    </lineage>
</organism>
<name>A0ABV8A3P9_9DEIO</name>
<reference evidence="4" key="1">
    <citation type="journal article" date="2019" name="Int. J. Syst. Evol. Microbiol.">
        <title>The Global Catalogue of Microorganisms (GCM) 10K type strain sequencing project: providing services to taxonomists for standard genome sequencing and annotation.</title>
        <authorList>
            <consortium name="The Broad Institute Genomics Platform"/>
            <consortium name="The Broad Institute Genome Sequencing Center for Infectious Disease"/>
            <person name="Wu L."/>
            <person name="Ma J."/>
        </authorList>
    </citation>
    <scope>NUCLEOTIDE SEQUENCE [LARGE SCALE GENOMIC DNA]</scope>
    <source>
        <strain evidence="4">CCTCC AB 2013263</strain>
    </source>
</reference>
<feature type="transmembrane region" description="Helical" evidence="2">
    <location>
        <begin position="54"/>
        <end position="73"/>
    </location>
</feature>
<feature type="region of interest" description="Disordered" evidence="1">
    <location>
        <begin position="83"/>
        <end position="123"/>
    </location>
</feature>
<evidence type="ECO:0000256" key="1">
    <source>
        <dbReference type="SAM" id="MobiDB-lite"/>
    </source>
</evidence>
<feature type="compositionally biased region" description="Polar residues" evidence="1">
    <location>
        <begin position="83"/>
        <end position="98"/>
    </location>
</feature>
<feature type="transmembrane region" description="Helical" evidence="2">
    <location>
        <begin position="21"/>
        <end position="42"/>
    </location>
</feature>
<keyword evidence="4" id="KW-1185">Reference proteome</keyword>
<comment type="caution">
    <text evidence="3">The sequence shown here is derived from an EMBL/GenBank/DDBJ whole genome shotgun (WGS) entry which is preliminary data.</text>
</comment>
<evidence type="ECO:0000313" key="4">
    <source>
        <dbReference type="Proteomes" id="UP001595748"/>
    </source>
</evidence>
<proteinExistence type="predicted"/>
<dbReference type="Proteomes" id="UP001595748">
    <property type="component" value="Unassembled WGS sequence"/>
</dbReference>
<keyword evidence="2" id="KW-1133">Transmembrane helix</keyword>
<dbReference type="EMBL" id="JBHRZF010000044">
    <property type="protein sequence ID" value="MFC3860059.1"/>
    <property type="molecule type" value="Genomic_DNA"/>
</dbReference>
<keyword evidence="2" id="KW-0812">Transmembrane</keyword>
<keyword evidence="2" id="KW-0472">Membrane</keyword>
<sequence length="123" mass="13961">MNWWRWLTTPDPNPGYTTGKLLKLFVRVAIFAVLATLVSALLMPTPVGKYLNTWWGSMLLVLVLYLPLMKFLGVDTFTPRRFQQPTTKTTASGKTVPSSAERRKEKNRYAGVRKAPPKHGGRR</sequence>
<evidence type="ECO:0000256" key="2">
    <source>
        <dbReference type="SAM" id="Phobius"/>
    </source>
</evidence>